<dbReference type="SUPFAM" id="SSF52172">
    <property type="entry name" value="CheY-like"/>
    <property type="match status" value="1"/>
</dbReference>
<dbReference type="InterPro" id="IPR036388">
    <property type="entry name" value="WH-like_DNA-bd_sf"/>
</dbReference>
<keyword evidence="3 7" id="KW-0238">DNA-binding</keyword>
<keyword evidence="2" id="KW-0805">Transcription regulation</keyword>
<organism evidence="10 11">
    <name type="scientific">Faecalicatena contorta</name>
    <dbReference type="NCBI Taxonomy" id="39482"/>
    <lineage>
        <taxon>Bacteria</taxon>
        <taxon>Bacillati</taxon>
        <taxon>Bacillota</taxon>
        <taxon>Clostridia</taxon>
        <taxon>Lachnospirales</taxon>
        <taxon>Lachnospiraceae</taxon>
        <taxon>Faecalicatena</taxon>
    </lineage>
</organism>
<dbReference type="GO" id="GO:0000156">
    <property type="term" value="F:phosphorelay response regulator activity"/>
    <property type="evidence" value="ECO:0007669"/>
    <property type="project" value="TreeGrafter"/>
</dbReference>
<gene>
    <name evidence="10" type="primary">mprA_2</name>
    <name evidence="10" type="ORF">ERS852491_03553</name>
</gene>
<dbReference type="PANTHER" id="PTHR48111">
    <property type="entry name" value="REGULATOR OF RPOS"/>
    <property type="match status" value="1"/>
</dbReference>
<keyword evidence="4" id="KW-0804">Transcription</keyword>
<dbReference type="InterPro" id="IPR011006">
    <property type="entry name" value="CheY-like_superfamily"/>
</dbReference>
<name>A0A174IH21_9FIRM</name>
<dbReference type="STRING" id="39482.ERS852491_03553"/>
<dbReference type="Gene3D" id="1.10.10.10">
    <property type="entry name" value="Winged helix-like DNA-binding domain superfamily/Winged helix DNA-binding domain"/>
    <property type="match status" value="1"/>
</dbReference>
<dbReference type="Proteomes" id="UP000095544">
    <property type="component" value="Unassembled WGS sequence"/>
</dbReference>
<evidence type="ECO:0000256" key="2">
    <source>
        <dbReference type="ARBA" id="ARBA00023015"/>
    </source>
</evidence>
<dbReference type="GO" id="GO:0000976">
    <property type="term" value="F:transcription cis-regulatory region binding"/>
    <property type="evidence" value="ECO:0007669"/>
    <property type="project" value="TreeGrafter"/>
</dbReference>
<evidence type="ECO:0000313" key="11">
    <source>
        <dbReference type="Proteomes" id="UP000095544"/>
    </source>
</evidence>
<dbReference type="RefSeq" id="WP_174518416.1">
    <property type="nucleotide sequence ID" value="NZ_CYZU01000039.1"/>
</dbReference>
<reference evidence="10 11" key="1">
    <citation type="submission" date="2015-09" db="EMBL/GenBank/DDBJ databases">
        <authorList>
            <consortium name="Pathogen Informatics"/>
        </authorList>
    </citation>
    <scope>NUCLEOTIDE SEQUENCE [LARGE SCALE GENOMIC DNA]</scope>
    <source>
        <strain evidence="10 11">2789STDY5834876</strain>
    </source>
</reference>
<feature type="DNA-binding region" description="OmpR/PhoB-type" evidence="7">
    <location>
        <begin position="122"/>
        <end position="220"/>
    </location>
</feature>
<dbReference type="Pfam" id="PF00486">
    <property type="entry name" value="Trans_reg_C"/>
    <property type="match status" value="1"/>
</dbReference>
<protein>
    <recommendedName>
        <fullName evidence="1">Stage 0 sporulation protein A homolog</fullName>
    </recommendedName>
</protein>
<accession>A0A174IH21</accession>
<dbReference type="GO" id="GO:0006355">
    <property type="term" value="P:regulation of DNA-templated transcription"/>
    <property type="evidence" value="ECO:0007669"/>
    <property type="project" value="InterPro"/>
</dbReference>
<feature type="domain" description="OmpR/PhoB-type" evidence="9">
    <location>
        <begin position="122"/>
        <end position="220"/>
    </location>
</feature>
<feature type="modified residue" description="4-aspartylphosphate" evidence="6">
    <location>
        <position position="52"/>
    </location>
</feature>
<dbReference type="GO" id="GO:0005829">
    <property type="term" value="C:cytosol"/>
    <property type="evidence" value="ECO:0007669"/>
    <property type="project" value="TreeGrafter"/>
</dbReference>
<dbReference type="InterPro" id="IPR001867">
    <property type="entry name" value="OmpR/PhoB-type_DNA-bd"/>
</dbReference>
<dbReference type="InterPro" id="IPR039420">
    <property type="entry name" value="WalR-like"/>
</dbReference>
<dbReference type="Gene3D" id="3.40.50.2300">
    <property type="match status" value="1"/>
</dbReference>
<dbReference type="GO" id="GO:0032993">
    <property type="term" value="C:protein-DNA complex"/>
    <property type="evidence" value="ECO:0007669"/>
    <property type="project" value="TreeGrafter"/>
</dbReference>
<dbReference type="PANTHER" id="PTHR48111:SF2">
    <property type="entry name" value="RESPONSE REGULATOR SAER"/>
    <property type="match status" value="1"/>
</dbReference>
<sequence length="221" mass="24631">MKNIMIIDDDVSIGNMLEEVLTREGCRVSRAYSGTEALLYLEANRPDLILLDLMLPGLSGEEVLPEIKGIPVIVISAKAEVSDKVELLLGGAADYVTKPFDIQELLARIEVQFWNRSCTEASSVLKWEELSMDLSAHSVSVKECGVRLTKTEFAILKLLMKNPSQVIPKSVILDRISEDTPDCVESSLKVHISNLRRKLREAGGRDYIEAVWGIGFKLKEE</sequence>
<dbReference type="InterPro" id="IPR001789">
    <property type="entry name" value="Sig_transdc_resp-reg_receiver"/>
</dbReference>
<evidence type="ECO:0000256" key="3">
    <source>
        <dbReference type="ARBA" id="ARBA00023125"/>
    </source>
</evidence>
<evidence type="ECO:0000259" key="8">
    <source>
        <dbReference type="PROSITE" id="PS50110"/>
    </source>
</evidence>
<dbReference type="AlphaFoldDB" id="A0A174IH21"/>
<evidence type="ECO:0000256" key="4">
    <source>
        <dbReference type="ARBA" id="ARBA00023163"/>
    </source>
</evidence>
<dbReference type="EMBL" id="CYZU01000039">
    <property type="protein sequence ID" value="CUO86493.1"/>
    <property type="molecule type" value="Genomic_DNA"/>
</dbReference>
<dbReference type="SMART" id="SM00448">
    <property type="entry name" value="REC"/>
    <property type="match status" value="1"/>
</dbReference>
<dbReference type="PROSITE" id="PS51755">
    <property type="entry name" value="OMPR_PHOB"/>
    <property type="match status" value="1"/>
</dbReference>
<feature type="domain" description="Response regulatory" evidence="8">
    <location>
        <begin position="3"/>
        <end position="113"/>
    </location>
</feature>
<evidence type="ECO:0000259" key="9">
    <source>
        <dbReference type="PROSITE" id="PS51755"/>
    </source>
</evidence>
<comment type="function">
    <text evidence="5">May play the central regulatory role in sporulation. It may be an element of the effector pathway responsible for the activation of sporulation genes in response to nutritional stress. Spo0A may act in concert with spo0H (a sigma factor) to control the expression of some genes that are critical to the sporulation process.</text>
</comment>
<evidence type="ECO:0000256" key="7">
    <source>
        <dbReference type="PROSITE-ProRule" id="PRU01091"/>
    </source>
</evidence>
<evidence type="ECO:0000256" key="5">
    <source>
        <dbReference type="ARBA" id="ARBA00024867"/>
    </source>
</evidence>
<evidence type="ECO:0000256" key="1">
    <source>
        <dbReference type="ARBA" id="ARBA00018672"/>
    </source>
</evidence>
<dbReference type="SMART" id="SM00862">
    <property type="entry name" value="Trans_reg_C"/>
    <property type="match status" value="1"/>
</dbReference>
<dbReference type="CDD" id="cd17574">
    <property type="entry name" value="REC_OmpR"/>
    <property type="match status" value="1"/>
</dbReference>
<dbReference type="Pfam" id="PF00072">
    <property type="entry name" value="Response_reg"/>
    <property type="match status" value="1"/>
</dbReference>
<proteinExistence type="predicted"/>
<evidence type="ECO:0000313" key="10">
    <source>
        <dbReference type="EMBL" id="CUO86493.1"/>
    </source>
</evidence>
<dbReference type="CDD" id="cd00383">
    <property type="entry name" value="trans_reg_C"/>
    <property type="match status" value="1"/>
</dbReference>
<evidence type="ECO:0000256" key="6">
    <source>
        <dbReference type="PROSITE-ProRule" id="PRU00169"/>
    </source>
</evidence>
<keyword evidence="6" id="KW-0597">Phosphoprotein</keyword>
<dbReference type="PROSITE" id="PS50110">
    <property type="entry name" value="RESPONSE_REGULATORY"/>
    <property type="match status" value="1"/>
</dbReference>